<dbReference type="PANTHER" id="PTHR30346:SF0">
    <property type="entry name" value="HCA OPERON TRANSCRIPTIONAL ACTIVATOR HCAR"/>
    <property type="match status" value="1"/>
</dbReference>
<gene>
    <name evidence="7" type="ORF">GCM10009655_17930</name>
</gene>
<name>A0ABP4GC36_9MICO</name>
<dbReference type="Proteomes" id="UP001500943">
    <property type="component" value="Unassembled WGS sequence"/>
</dbReference>
<evidence type="ECO:0000256" key="3">
    <source>
        <dbReference type="ARBA" id="ARBA00023125"/>
    </source>
</evidence>
<keyword evidence="3" id="KW-0238">DNA-binding</keyword>
<accession>A0ABP4GC36</accession>
<evidence type="ECO:0000313" key="7">
    <source>
        <dbReference type="EMBL" id="GAA1218924.1"/>
    </source>
</evidence>
<reference evidence="8" key="1">
    <citation type="journal article" date="2019" name="Int. J. Syst. Evol. Microbiol.">
        <title>The Global Catalogue of Microorganisms (GCM) 10K type strain sequencing project: providing services to taxonomists for standard genome sequencing and annotation.</title>
        <authorList>
            <consortium name="The Broad Institute Genomics Platform"/>
            <consortium name="The Broad Institute Genome Sequencing Center for Infectious Disease"/>
            <person name="Wu L."/>
            <person name="Ma J."/>
        </authorList>
    </citation>
    <scope>NUCLEOTIDE SEQUENCE [LARGE SCALE GENOMIC DNA]</scope>
    <source>
        <strain evidence="8">JCM 12762</strain>
    </source>
</reference>
<dbReference type="PANTHER" id="PTHR30346">
    <property type="entry name" value="TRANSCRIPTIONAL DUAL REGULATOR HCAR-RELATED"/>
    <property type="match status" value="1"/>
</dbReference>
<organism evidence="7 8">
    <name type="scientific">Rhodoglobus aureus</name>
    <dbReference type="NCBI Taxonomy" id="191497"/>
    <lineage>
        <taxon>Bacteria</taxon>
        <taxon>Bacillati</taxon>
        <taxon>Actinomycetota</taxon>
        <taxon>Actinomycetes</taxon>
        <taxon>Micrococcales</taxon>
        <taxon>Microbacteriaceae</taxon>
        <taxon>Rhodoglobus</taxon>
    </lineage>
</organism>
<keyword evidence="8" id="KW-1185">Reference proteome</keyword>
<dbReference type="CDD" id="cd05466">
    <property type="entry name" value="PBP2_LTTR_substrate"/>
    <property type="match status" value="1"/>
</dbReference>
<dbReference type="RefSeq" id="WP_343925123.1">
    <property type="nucleotide sequence ID" value="NZ_BAAAKW010000030.1"/>
</dbReference>
<comment type="caution">
    <text evidence="7">The sequence shown here is derived from an EMBL/GenBank/DDBJ whole genome shotgun (WGS) entry which is preliminary data.</text>
</comment>
<dbReference type="Gene3D" id="3.40.190.10">
    <property type="entry name" value="Periplasmic binding protein-like II"/>
    <property type="match status" value="2"/>
</dbReference>
<dbReference type="Pfam" id="PF03466">
    <property type="entry name" value="LysR_substrate"/>
    <property type="match status" value="2"/>
</dbReference>
<feature type="compositionally biased region" description="Polar residues" evidence="5">
    <location>
        <begin position="177"/>
        <end position="188"/>
    </location>
</feature>
<proteinExistence type="inferred from homology"/>
<keyword evidence="4" id="KW-0804">Transcription</keyword>
<feature type="compositionally biased region" description="Polar residues" evidence="5">
    <location>
        <begin position="208"/>
        <end position="220"/>
    </location>
</feature>
<feature type="domain" description="LysR substrate-binding" evidence="6">
    <location>
        <begin position="109"/>
        <end position="175"/>
    </location>
</feature>
<protein>
    <submittedName>
        <fullName evidence="7">LysR substrate-binding domain-containing protein</fullName>
    </submittedName>
</protein>
<evidence type="ECO:0000259" key="6">
    <source>
        <dbReference type="Pfam" id="PF03466"/>
    </source>
</evidence>
<dbReference type="EMBL" id="BAAAKW010000030">
    <property type="protein sequence ID" value="GAA1218924.1"/>
    <property type="molecule type" value="Genomic_DNA"/>
</dbReference>
<feature type="domain" description="LysR substrate-binding" evidence="6">
    <location>
        <begin position="21"/>
        <end position="104"/>
    </location>
</feature>
<evidence type="ECO:0000256" key="4">
    <source>
        <dbReference type="ARBA" id="ARBA00023163"/>
    </source>
</evidence>
<evidence type="ECO:0000256" key="2">
    <source>
        <dbReference type="ARBA" id="ARBA00023015"/>
    </source>
</evidence>
<evidence type="ECO:0000313" key="8">
    <source>
        <dbReference type="Proteomes" id="UP001500943"/>
    </source>
</evidence>
<dbReference type="InterPro" id="IPR005119">
    <property type="entry name" value="LysR_subst-bd"/>
</dbReference>
<evidence type="ECO:0000256" key="5">
    <source>
        <dbReference type="SAM" id="MobiDB-lite"/>
    </source>
</evidence>
<comment type="similarity">
    <text evidence="1">Belongs to the LysR transcriptional regulatory family.</text>
</comment>
<dbReference type="SUPFAM" id="SSF53850">
    <property type="entry name" value="Periplasmic binding protein-like II"/>
    <property type="match status" value="1"/>
</dbReference>
<sequence>MPSSFTVAFVIGATPGKWARVWNERLVNVPLSLVASEQEEALDMLRSGAADVALIRLPIDLDFDGDRPLAAIPLYTERAVVVVPKDHAIAKSDSVHLAELDGENDVSGEWRAATELVAANVGVALMPQSVARALMRRDVTAKLVEDGPEWQVAVAWRDGSVDPHVEEFIGIVRGRTARSSRGTANISDSGDAEDEGNPSKPSAKKQSRPNPKNSRANQLQGKIRRAARPDKRQPKKRRS</sequence>
<evidence type="ECO:0000256" key="1">
    <source>
        <dbReference type="ARBA" id="ARBA00009437"/>
    </source>
</evidence>
<keyword evidence="2" id="KW-0805">Transcription regulation</keyword>
<dbReference type="Gene3D" id="3.40.190.290">
    <property type="match status" value="1"/>
</dbReference>
<feature type="region of interest" description="Disordered" evidence="5">
    <location>
        <begin position="176"/>
        <end position="239"/>
    </location>
</feature>